<reference evidence="2" key="1">
    <citation type="submission" date="2017-09" db="EMBL/GenBank/DDBJ databases">
        <title>Depth-based differentiation of microbial function through sediment-hosted aquifers and enrichment of novel symbionts in the deep terrestrial subsurface.</title>
        <authorList>
            <person name="Probst A.J."/>
            <person name="Ladd B."/>
            <person name="Jarett J.K."/>
            <person name="Geller-Mcgrath D.E."/>
            <person name="Sieber C.M.K."/>
            <person name="Emerson J.B."/>
            <person name="Anantharaman K."/>
            <person name="Thomas B.C."/>
            <person name="Malmstrom R."/>
            <person name="Stieglmeier M."/>
            <person name="Klingl A."/>
            <person name="Woyke T."/>
            <person name="Ryan C.M."/>
            <person name="Banfield J.F."/>
        </authorList>
    </citation>
    <scope>NUCLEOTIDE SEQUENCE [LARGE SCALE GENOMIC DNA]</scope>
</reference>
<name>A0A2M6WNR1_9BACT</name>
<accession>A0A2M6WNR1</accession>
<organism evidence="1 2">
    <name type="scientific">Candidatus Falkowbacteria bacterium CG10_big_fil_rev_8_21_14_0_10_39_9</name>
    <dbReference type="NCBI Taxonomy" id="1974566"/>
    <lineage>
        <taxon>Bacteria</taxon>
        <taxon>Candidatus Falkowiibacteriota</taxon>
    </lineage>
</organism>
<evidence type="ECO:0000313" key="2">
    <source>
        <dbReference type="Proteomes" id="UP000228900"/>
    </source>
</evidence>
<gene>
    <name evidence="1" type="ORF">COT98_03990</name>
</gene>
<dbReference type="EMBL" id="PFAQ01000053">
    <property type="protein sequence ID" value="PIT94386.1"/>
    <property type="molecule type" value="Genomic_DNA"/>
</dbReference>
<sequence>MTKIVRLNNYHRINNFPKRSSLFKRVLSQAIFIFLVTKITLRKNHLEEADYLMANKLVEPGDLILAGGFRAVSGFFMGKFFTHSLLYIGQGECIHADSDGVDTISFKELFTAYDNLTILRPQIKENYDGTIKKTIVFARAQIGKPYDFYLEHRHDRYFCTQLINDSFKSAGFDTGVGIKDKIRQNFLWIFWRIRKVVKADDFLRGNFDTIFISQGLEEKNQIIKNISANKVL</sequence>
<dbReference type="InterPro" id="IPR038765">
    <property type="entry name" value="Papain-like_cys_pep_sf"/>
</dbReference>
<dbReference type="InterPro" id="IPR024453">
    <property type="entry name" value="Peptidase_C92"/>
</dbReference>
<protein>
    <submittedName>
        <fullName evidence="1">Uncharacterized protein</fullName>
    </submittedName>
</protein>
<evidence type="ECO:0000313" key="1">
    <source>
        <dbReference type="EMBL" id="PIT94386.1"/>
    </source>
</evidence>
<dbReference type="AlphaFoldDB" id="A0A2M6WNR1"/>
<dbReference type="Pfam" id="PF05708">
    <property type="entry name" value="Peptidase_C92"/>
    <property type="match status" value="1"/>
</dbReference>
<comment type="caution">
    <text evidence="1">The sequence shown here is derived from an EMBL/GenBank/DDBJ whole genome shotgun (WGS) entry which is preliminary data.</text>
</comment>
<dbReference type="Proteomes" id="UP000228900">
    <property type="component" value="Unassembled WGS sequence"/>
</dbReference>
<proteinExistence type="predicted"/>
<dbReference type="Gene3D" id="3.90.1720.10">
    <property type="entry name" value="endopeptidase domain like (from Nostoc punctiforme)"/>
    <property type="match status" value="1"/>
</dbReference>
<dbReference type="SUPFAM" id="SSF54001">
    <property type="entry name" value="Cysteine proteinases"/>
    <property type="match status" value="1"/>
</dbReference>